<evidence type="ECO:0000256" key="6">
    <source>
        <dbReference type="ARBA" id="ARBA00005159"/>
    </source>
</evidence>
<name>A0A0X8X8T6_HALHR</name>
<dbReference type="InterPro" id="IPR027417">
    <property type="entry name" value="P-loop_NTPase"/>
</dbReference>
<evidence type="ECO:0000256" key="10">
    <source>
        <dbReference type="ARBA" id="ARBA00022741"/>
    </source>
</evidence>
<dbReference type="SUPFAM" id="SSF52540">
    <property type="entry name" value="P-loop containing nucleoside triphosphate hydrolases"/>
    <property type="match status" value="1"/>
</dbReference>
<accession>A0A0X8X8T6</accession>
<dbReference type="GO" id="GO:0005524">
    <property type="term" value="F:ATP binding"/>
    <property type="evidence" value="ECO:0007669"/>
    <property type="project" value="UniProtKB-UniRule"/>
</dbReference>
<dbReference type="EC" id="2.7.1.156" evidence="14"/>
<sequence length="192" mass="20915">MRELILGGVRSGKSRYAEQLATQSDQQVVYIATAYADGDSEMAQRIAAHRERRPPHWQTVEAPLELPEAITEHCSAGTTVLVDCLTLWLSNLLSGPDMANIDHAQIVDGTCCPPPTAIQRRIDALVQATEQSRGMLLLVSNETGFGVMPINALARRFCDEAGALHQALAKRCERVTLMVAGMPLKVKEPPGE</sequence>
<evidence type="ECO:0000256" key="7">
    <source>
        <dbReference type="ARBA" id="ARBA00007490"/>
    </source>
</evidence>
<dbReference type="PIRSF" id="PIRSF006135">
    <property type="entry name" value="CobU"/>
    <property type="match status" value="1"/>
</dbReference>
<comment type="pathway">
    <text evidence="5 14">Cofactor biosynthesis; adenosylcobalamin biosynthesis; adenosylcobalamin from cob(II)yrinate a,c-diamide: step 6/7.</text>
</comment>
<keyword evidence="10 14" id="KW-0547">Nucleotide-binding</keyword>
<protein>
    <recommendedName>
        <fullName evidence="14">Bifunctional adenosylcobalamin biosynthesis protein</fullName>
        <ecNumber evidence="14">2.7.1.156</ecNumber>
        <ecNumber evidence="14">2.7.7.62</ecNumber>
    </recommendedName>
</protein>
<dbReference type="PANTHER" id="PTHR34848:SF1">
    <property type="entry name" value="BIFUNCTIONAL ADENOSYLCOBALAMIN BIOSYNTHESIS PROTEIN COBU"/>
    <property type="match status" value="1"/>
</dbReference>
<dbReference type="NCBIfam" id="NF004469">
    <property type="entry name" value="PRK05800.1"/>
    <property type="match status" value="1"/>
</dbReference>
<evidence type="ECO:0000256" key="4">
    <source>
        <dbReference type="ARBA" id="ARBA00003889"/>
    </source>
</evidence>
<evidence type="ECO:0000256" key="13">
    <source>
        <dbReference type="ARBA" id="ARBA00023134"/>
    </source>
</evidence>
<evidence type="ECO:0000256" key="12">
    <source>
        <dbReference type="ARBA" id="ARBA00022840"/>
    </source>
</evidence>
<dbReference type="EMBL" id="AP017372">
    <property type="protein sequence ID" value="BAU57675.2"/>
    <property type="molecule type" value="Genomic_DNA"/>
</dbReference>
<dbReference type="Pfam" id="PF02283">
    <property type="entry name" value="CobU"/>
    <property type="match status" value="1"/>
</dbReference>
<comment type="catalytic activity">
    <reaction evidence="1 14">
        <text>adenosylcob(III)inamide + ATP = adenosylcob(III)inamide phosphate + ADP + H(+)</text>
        <dbReference type="Rhea" id="RHEA:15769"/>
        <dbReference type="ChEBI" id="CHEBI:2480"/>
        <dbReference type="ChEBI" id="CHEBI:15378"/>
        <dbReference type="ChEBI" id="CHEBI:30616"/>
        <dbReference type="ChEBI" id="CHEBI:58502"/>
        <dbReference type="ChEBI" id="CHEBI:456216"/>
        <dbReference type="EC" id="2.7.1.156"/>
    </reaction>
</comment>
<comment type="similarity">
    <text evidence="7 14">Belongs to the CobU/CobP family.</text>
</comment>
<evidence type="ECO:0000256" key="16">
    <source>
        <dbReference type="PIRSR" id="PIRSR006135-2"/>
    </source>
</evidence>
<feature type="binding site" evidence="16">
    <location>
        <begin position="50"/>
        <end position="53"/>
    </location>
    <ligand>
        <name>GTP</name>
        <dbReference type="ChEBI" id="CHEBI:37565"/>
    </ligand>
</feature>
<evidence type="ECO:0000256" key="8">
    <source>
        <dbReference type="ARBA" id="ARBA00022573"/>
    </source>
</evidence>
<keyword evidence="18" id="KW-1185">Reference proteome</keyword>
<feature type="binding site" evidence="16">
    <location>
        <begin position="7"/>
        <end position="14"/>
    </location>
    <ligand>
        <name>GTP</name>
        <dbReference type="ChEBI" id="CHEBI:37565"/>
    </ligand>
</feature>
<proteinExistence type="inferred from homology"/>
<evidence type="ECO:0000256" key="15">
    <source>
        <dbReference type="PIRSR" id="PIRSR006135-1"/>
    </source>
</evidence>
<evidence type="ECO:0000256" key="2">
    <source>
        <dbReference type="ARBA" id="ARBA00000711"/>
    </source>
</evidence>
<evidence type="ECO:0000256" key="5">
    <source>
        <dbReference type="ARBA" id="ARBA00004692"/>
    </source>
</evidence>
<dbReference type="PANTHER" id="PTHR34848">
    <property type="match status" value="1"/>
</dbReference>
<feature type="binding site" evidence="16">
    <location>
        <position position="61"/>
    </location>
    <ligand>
        <name>GTP</name>
        <dbReference type="ChEBI" id="CHEBI:37565"/>
    </ligand>
</feature>
<feature type="binding site" evidence="16">
    <location>
        <begin position="32"/>
        <end position="34"/>
    </location>
    <ligand>
        <name>GTP</name>
        <dbReference type="ChEBI" id="CHEBI:37565"/>
    </ligand>
</feature>
<evidence type="ECO:0000256" key="3">
    <source>
        <dbReference type="ARBA" id="ARBA00001522"/>
    </source>
</evidence>
<evidence type="ECO:0000313" key="17">
    <source>
        <dbReference type="EMBL" id="BAU57675.2"/>
    </source>
</evidence>
<comment type="function">
    <text evidence="4 14">Catalyzes ATP-dependent phosphorylation of adenosylcobinamide and addition of GMP to adenosylcobinamide phosphate.</text>
</comment>
<keyword evidence="13 14" id="KW-0342">GTP-binding</keyword>
<dbReference type="Gene3D" id="3.40.50.300">
    <property type="entry name" value="P-loop containing nucleotide triphosphate hydrolases"/>
    <property type="match status" value="1"/>
</dbReference>
<dbReference type="EC" id="2.7.7.62" evidence="14"/>
<organism evidence="17 18">
    <name type="scientific">Halorhodospira halochloris</name>
    <name type="common">Ectothiorhodospira halochloris</name>
    <dbReference type="NCBI Taxonomy" id="1052"/>
    <lineage>
        <taxon>Bacteria</taxon>
        <taxon>Pseudomonadati</taxon>
        <taxon>Pseudomonadota</taxon>
        <taxon>Gammaproteobacteria</taxon>
        <taxon>Chromatiales</taxon>
        <taxon>Ectothiorhodospiraceae</taxon>
        <taxon>Halorhodospira</taxon>
    </lineage>
</organism>
<gene>
    <name evidence="17" type="primary">cobP</name>
    <name evidence="17" type="ORF">HH1059_09810</name>
</gene>
<dbReference type="OrthoDB" id="9788370at2"/>
<keyword evidence="11 14" id="KW-0418">Kinase</keyword>
<feature type="binding site" evidence="16">
    <location>
        <position position="83"/>
    </location>
    <ligand>
        <name>GTP</name>
        <dbReference type="ChEBI" id="CHEBI:37565"/>
    </ligand>
</feature>
<evidence type="ECO:0000256" key="1">
    <source>
        <dbReference type="ARBA" id="ARBA00000312"/>
    </source>
</evidence>
<comment type="pathway">
    <text evidence="6 14">Cofactor biosynthesis; adenosylcobalamin biosynthesis; adenosylcobalamin from cob(II)yrinate a,c-diamide: step 5/7.</text>
</comment>
<feature type="active site" description="GMP-histidine intermediate" evidence="15">
    <location>
        <position position="49"/>
    </location>
</feature>
<dbReference type="AlphaFoldDB" id="A0A0X8X8T6"/>
<dbReference type="CDD" id="cd00544">
    <property type="entry name" value="CobU"/>
    <property type="match status" value="1"/>
</dbReference>
<evidence type="ECO:0000256" key="9">
    <source>
        <dbReference type="ARBA" id="ARBA00022679"/>
    </source>
</evidence>
<dbReference type="Proteomes" id="UP000218890">
    <property type="component" value="Chromosome"/>
</dbReference>
<keyword evidence="17" id="KW-0548">Nucleotidyltransferase</keyword>
<keyword evidence="12 14" id="KW-0067">ATP-binding</keyword>
<dbReference type="GO" id="GO:0043752">
    <property type="term" value="F:adenosylcobinamide kinase activity"/>
    <property type="evidence" value="ECO:0007669"/>
    <property type="project" value="UniProtKB-EC"/>
</dbReference>
<dbReference type="RefSeq" id="WP_096410341.1">
    <property type="nucleotide sequence ID" value="NZ_AP017372.2"/>
</dbReference>
<dbReference type="GO" id="GO:0005525">
    <property type="term" value="F:GTP binding"/>
    <property type="evidence" value="ECO:0007669"/>
    <property type="project" value="UniProtKB-UniRule"/>
</dbReference>
<evidence type="ECO:0000256" key="11">
    <source>
        <dbReference type="ARBA" id="ARBA00022777"/>
    </source>
</evidence>
<dbReference type="KEGG" id="hhk:HH1059_09810"/>
<dbReference type="GO" id="GO:0008820">
    <property type="term" value="F:cobinamide phosphate guanylyltransferase activity"/>
    <property type="evidence" value="ECO:0007669"/>
    <property type="project" value="UniProtKB-UniRule"/>
</dbReference>
<dbReference type="InterPro" id="IPR003203">
    <property type="entry name" value="CobU/CobP"/>
</dbReference>
<dbReference type="GO" id="GO:0009236">
    <property type="term" value="P:cobalamin biosynthetic process"/>
    <property type="evidence" value="ECO:0007669"/>
    <property type="project" value="UniProtKB-UniRule"/>
</dbReference>
<evidence type="ECO:0000256" key="14">
    <source>
        <dbReference type="PIRNR" id="PIRNR006135"/>
    </source>
</evidence>
<evidence type="ECO:0000313" key="18">
    <source>
        <dbReference type="Proteomes" id="UP000218890"/>
    </source>
</evidence>
<comment type="catalytic activity">
    <reaction evidence="3">
        <text>adenosylcob(III)inamide + GTP = adenosylcob(III)inamide phosphate + GDP + H(+)</text>
        <dbReference type="Rhea" id="RHEA:15765"/>
        <dbReference type="ChEBI" id="CHEBI:2480"/>
        <dbReference type="ChEBI" id="CHEBI:15378"/>
        <dbReference type="ChEBI" id="CHEBI:37565"/>
        <dbReference type="ChEBI" id="CHEBI:58189"/>
        <dbReference type="ChEBI" id="CHEBI:58502"/>
        <dbReference type="EC" id="2.7.1.156"/>
    </reaction>
</comment>
<keyword evidence="8 14" id="KW-0169">Cobalamin biosynthesis</keyword>
<keyword evidence="9 14" id="KW-0808">Transferase</keyword>
<reference evidence="17" key="1">
    <citation type="submission" date="2016-02" db="EMBL/GenBank/DDBJ databases">
        <title>Halorhodospira halochloris DSM-1059 complete genome, version 2.</title>
        <authorList>
            <person name="Tsukatani Y."/>
        </authorList>
    </citation>
    <scope>NUCLEOTIDE SEQUENCE</scope>
    <source>
        <strain evidence="17">DSM 1059</strain>
    </source>
</reference>
<comment type="catalytic activity">
    <reaction evidence="2 14">
        <text>adenosylcob(III)inamide phosphate + GTP + H(+) = adenosylcob(III)inamide-GDP + diphosphate</text>
        <dbReference type="Rhea" id="RHEA:22712"/>
        <dbReference type="ChEBI" id="CHEBI:15378"/>
        <dbReference type="ChEBI" id="CHEBI:33019"/>
        <dbReference type="ChEBI" id="CHEBI:37565"/>
        <dbReference type="ChEBI" id="CHEBI:58502"/>
        <dbReference type="ChEBI" id="CHEBI:60487"/>
        <dbReference type="EC" id="2.7.7.62"/>
    </reaction>
</comment>
<dbReference type="UniPathway" id="UPA00148">
    <property type="reaction ID" value="UER00236"/>
</dbReference>